<reference evidence="2" key="2">
    <citation type="submission" date="2015-06" db="UniProtKB">
        <authorList>
            <consortium name="EnsemblProtists"/>
        </authorList>
    </citation>
    <scope>IDENTIFICATION</scope>
    <source>
        <strain evidence="2">Emoy2</strain>
    </source>
</reference>
<dbReference type="VEuPathDB" id="FungiDB:HpaG813996"/>
<dbReference type="Proteomes" id="UP000011713">
    <property type="component" value="Unassembled WGS sequence"/>
</dbReference>
<keyword evidence="3" id="KW-1185">Reference proteome</keyword>
<name>M4C4H8_HYAAE</name>
<dbReference type="AlphaFoldDB" id="M4C4H8"/>
<evidence type="ECO:0008006" key="4">
    <source>
        <dbReference type="Google" id="ProtNLM"/>
    </source>
</evidence>
<dbReference type="EnsemblProtists" id="HpaT813996">
    <property type="protein sequence ID" value="HpaP813996"/>
    <property type="gene ID" value="HpaG813996"/>
</dbReference>
<dbReference type="InParanoid" id="M4C4H8"/>
<feature type="region of interest" description="Disordered" evidence="1">
    <location>
        <begin position="1"/>
        <end position="28"/>
    </location>
</feature>
<accession>M4C4H8</accession>
<protein>
    <recommendedName>
        <fullName evidence="4">RxLR effector candidate protein</fullName>
    </recommendedName>
</protein>
<evidence type="ECO:0000256" key="1">
    <source>
        <dbReference type="SAM" id="MobiDB-lite"/>
    </source>
</evidence>
<sequence length="101" mass="11138">MEIARDDGALPTQPKHTRVQSTEAHKTDRQPAYGCMGVALYTEWVYKMKTAAIRDIERLKAQLAASAKGMIVSSETVNSLEATSVVRLALQLRKSLYGLNS</sequence>
<proteinExistence type="predicted"/>
<dbReference type="EMBL" id="ABWE02003126">
    <property type="status" value="NOT_ANNOTATED_CDS"/>
    <property type="molecule type" value="Genomic_DNA"/>
</dbReference>
<organism evidence="2 3">
    <name type="scientific">Hyaloperonospora arabidopsidis (strain Emoy2)</name>
    <name type="common">Downy mildew agent</name>
    <name type="synonym">Peronospora arabidopsidis</name>
    <dbReference type="NCBI Taxonomy" id="559515"/>
    <lineage>
        <taxon>Eukaryota</taxon>
        <taxon>Sar</taxon>
        <taxon>Stramenopiles</taxon>
        <taxon>Oomycota</taxon>
        <taxon>Peronosporomycetes</taxon>
        <taxon>Peronosporales</taxon>
        <taxon>Peronosporaceae</taxon>
        <taxon>Hyaloperonospora</taxon>
    </lineage>
</organism>
<dbReference type="HOGENOM" id="CLU_2297091_0_0_1"/>
<reference evidence="3" key="1">
    <citation type="journal article" date="2010" name="Science">
        <title>Signatures of adaptation to obligate biotrophy in the Hyaloperonospora arabidopsidis genome.</title>
        <authorList>
            <person name="Baxter L."/>
            <person name="Tripathy S."/>
            <person name="Ishaque N."/>
            <person name="Boot N."/>
            <person name="Cabral A."/>
            <person name="Kemen E."/>
            <person name="Thines M."/>
            <person name="Ah-Fong A."/>
            <person name="Anderson R."/>
            <person name="Badejoko W."/>
            <person name="Bittner-Eddy P."/>
            <person name="Boore J.L."/>
            <person name="Chibucos M.C."/>
            <person name="Coates M."/>
            <person name="Dehal P."/>
            <person name="Delehaunty K."/>
            <person name="Dong S."/>
            <person name="Downton P."/>
            <person name="Dumas B."/>
            <person name="Fabro G."/>
            <person name="Fronick C."/>
            <person name="Fuerstenberg S.I."/>
            <person name="Fulton L."/>
            <person name="Gaulin E."/>
            <person name="Govers F."/>
            <person name="Hughes L."/>
            <person name="Humphray S."/>
            <person name="Jiang R.H."/>
            <person name="Judelson H."/>
            <person name="Kamoun S."/>
            <person name="Kyung K."/>
            <person name="Meijer H."/>
            <person name="Minx P."/>
            <person name="Morris P."/>
            <person name="Nelson J."/>
            <person name="Phuntumart V."/>
            <person name="Qutob D."/>
            <person name="Rehmany A."/>
            <person name="Rougon-Cardoso A."/>
            <person name="Ryden P."/>
            <person name="Torto-Alalibo T."/>
            <person name="Studholme D."/>
            <person name="Wang Y."/>
            <person name="Win J."/>
            <person name="Wood J."/>
            <person name="Clifton S.W."/>
            <person name="Rogers J."/>
            <person name="Van den Ackerveken G."/>
            <person name="Jones J.D."/>
            <person name="McDowell J.M."/>
            <person name="Beynon J."/>
            <person name="Tyler B.M."/>
        </authorList>
    </citation>
    <scope>NUCLEOTIDE SEQUENCE [LARGE SCALE GENOMIC DNA]</scope>
    <source>
        <strain evidence="3">Emoy2</strain>
    </source>
</reference>
<evidence type="ECO:0000313" key="2">
    <source>
        <dbReference type="EnsemblProtists" id="HpaP813996"/>
    </source>
</evidence>
<evidence type="ECO:0000313" key="3">
    <source>
        <dbReference type="Proteomes" id="UP000011713"/>
    </source>
</evidence>